<dbReference type="STRING" id="1122240.GCA_000620105_01211"/>
<dbReference type="AlphaFoldDB" id="A0A2S0PFA3"/>
<name>A0A2S0PFA3_9NEIS</name>
<protein>
    <submittedName>
        <fullName evidence="1">DUF3460 domain-containing protein</fullName>
    </submittedName>
</protein>
<dbReference type="InterPro" id="IPR021853">
    <property type="entry name" value="DUF3460"/>
</dbReference>
<sequence length="61" mass="7224">MAAYQSDLTQFMNAFLEKNPQVVADRQAFRLTLWDRNLDIDEQRRFRASAVAQKPYVYNPD</sequence>
<evidence type="ECO:0000313" key="2">
    <source>
        <dbReference type="Proteomes" id="UP000244173"/>
    </source>
</evidence>
<dbReference type="Pfam" id="PF11943">
    <property type="entry name" value="DUF3460"/>
    <property type="match status" value="1"/>
</dbReference>
<organism evidence="1 2">
    <name type="scientific">Microvirgula aerodenitrificans</name>
    <dbReference type="NCBI Taxonomy" id="57480"/>
    <lineage>
        <taxon>Bacteria</taxon>
        <taxon>Pseudomonadati</taxon>
        <taxon>Pseudomonadota</taxon>
        <taxon>Betaproteobacteria</taxon>
        <taxon>Neisseriales</taxon>
        <taxon>Aquaspirillaceae</taxon>
        <taxon>Microvirgula</taxon>
    </lineage>
</organism>
<keyword evidence="2" id="KW-1185">Reference proteome</keyword>
<dbReference type="RefSeq" id="WP_028498585.1">
    <property type="nucleotide sequence ID" value="NZ_CALFSO010000095.1"/>
</dbReference>
<dbReference type="Proteomes" id="UP000244173">
    <property type="component" value="Chromosome"/>
</dbReference>
<gene>
    <name evidence="1" type="ORF">DAI18_05775</name>
</gene>
<reference evidence="1 2" key="1">
    <citation type="submission" date="2018-04" db="EMBL/GenBank/DDBJ databases">
        <title>Denitrifier Microvirgula.</title>
        <authorList>
            <person name="Anderson E."/>
            <person name="Jang J."/>
            <person name="Ishii S."/>
        </authorList>
    </citation>
    <scope>NUCLEOTIDE SEQUENCE [LARGE SCALE GENOMIC DNA]</scope>
    <source>
        <strain evidence="1 2">BE2.4</strain>
    </source>
</reference>
<accession>A0A2S0PFA3</accession>
<dbReference type="OrthoDB" id="5296692at2"/>
<evidence type="ECO:0000313" key="1">
    <source>
        <dbReference type="EMBL" id="AVY95983.1"/>
    </source>
</evidence>
<dbReference type="KEGG" id="maer:DAI18_05775"/>
<proteinExistence type="predicted"/>
<dbReference type="EMBL" id="CP028519">
    <property type="protein sequence ID" value="AVY95983.1"/>
    <property type="molecule type" value="Genomic_DNA"/>
</dbReference>